<feature type="chain" id="PRO_5047221190" description="Lipoprotein" evidence="2">
    <location>
        <begin position="26"/>
        <end position="165"/>
    </location>
</feature>
<gene>
    <name evidence="3" type="ORF">WKI68_41875</name>
</gene>
<proteinExistence type="predicted"/>
<evidence type="ECO:0000256" key="1">
    <source>
        <dbReference type="SAM" id="MobiDB-lite"/>
    </source>
</evidence>
<dbReference type="PROSITE" id="PS51257">
    <property type="entry name" value="PROKAR_LIPOPROTEIN"/>
    <property type="match status" value="1"/>
</dbReference>
<protein>
    <recommendedName>
        <fullName evidence="5">Lipoprotein</fullName>
    </recommendedName>
</protein>
<sequence>MRVWTNTTMRACLASALGGAVVLSAAGCSPALHPLAAVYVDQEGTAHALLRPCDDDDRVRGPGLRGTVVRAASEATSDGTQDTAPEASPAEEPWIGWETHGLHEAADFPLFAPPSGWAAEVRGPQSLQPGYSYELAFADPDDDYAYNGAVTFDPGNSQGCRPERY</sequence>
<evidence type="ECO:0000256" key="2">
    <source>
        <dbReference type="SAM" id="SignalP"/>
    </source>
</evidence>
<evidence type="ECO:0000313" key="3">
    <source>
        <dbReference type="EMBL" id="MEJ8646004.1"/>
    </source>
</evidence>
<reference evidence="3 4" key="1">
    <citation type="submission" date="2024-03" db="EMBL/GenBank/DDBJ databases">
        <title>Novel Streptomyces species of biotechnological and ecological value are a feature of Machair soil.</title>
        <authorList>
            <person name="Prole J.R."/>
            <person name="Goodfellow M."/>
            <person name="Allenby N."/>
            <person name="Ward A.C."/>
        </authorList>
    </citation>
    <scope>NUCLEOTIDE SEQUENCE [LARGE SCALE GENOMIC DNA]</scope>
    <source>
        <strain evidence="3 4">MS1.HAVA.3</strain>
    </source>
</reference>
<organism evidence="3 4">
    <name type="scientific">Streptomyces caledonius</name>
    <dbReference type="NCBI Taxonomy" id="3134107"/>
    <lineage>
        <taxon>Bacteria</taxon>
        <taxon>Bacillati</taxon>
        <taxon>Actinomycetota</taxon>
        <taxon>Actinomycetes</taxon>
        <taxon>Kitasatosporales</taxon>
        <taxon>Streptomycetaceae</taxon>
        <taxon>Streptomyces</taxon>
    </lineage>
</organism>
<keyword evidence="2" id="KW-0732">Signal</keyword>
<accession>A0ABU8UDN8</accession>
<dbReference type="Proteomes" id="UP001382904">
    <property type="component" value="Unassembled WGS sequence"/>
</dbReference>
<name>A0ABU8UDN8_9ACTN</name>
<feature type="compositionally biased region" description="Polar residues" evidence="1">
    <location>
        <begin position="74"/>
        <end position="83"/>
    </location>
</feature>
<evidence type="ECO:0000313" key="4">
    <source>
        <dbReference type="Proteomes" id="UP001382904"/>
    </source>
</evidence>
<comment type="caution">
    <text evidence="3">The sequence shown here is derived from an EMBL/GenBank/DDBJ whole genome shotgun (WGS) entry which is preliminary data.</text>
</comment>
<dbReference type="EMBL" id="JBBKAM010000004">
    <property type="protein sequence ID" value="MEJ8646004.1"/>
    <property type="molecule type" value="Genomic_DNA"/>
</dbReference>
<evidence type="ECO:0008006" key="5">
    <source>
        <dbReference type="Google" id="ProtNLM"/>
    </source>
</evidence>
<feature type="region of interest" description="Disordered" evidence="1">
    <location>
        <begin position="70"/>
        <end position="95"/>
    </location>
</feature>
<feature type="signal peptide" evidence="2">
    <location>
        <begin position="1"/>
        <end position="25"/>
    </location>
</feature>
<keyword evidence="4" id="KW-1185">Reference proteome</keyword>